<dbReference type="Proteomes" id="UP001595887">
    <property type="component" value="Unassembled WGS sequence"/>
</dbReference>
<evidence type="ECO:0000256" key="1">
    <source>
        <dbReference type="ARBA" id="ARBA00022448"/>
    </source>
</evidence>
<sequence length="156" mass="15084">MHSPAKKTACLLGGAIFAALLASCGSKPAEEPTEQIIVRQPGDAAAASVAAGPADLVAAGKAAFAACAGCHSVAADGASGAGPNLHGVAGRKAGSLTGFAYSGAMTASGIIWTPEALDRYIANPAAVMPGTSMVAGAVSDADDRAAIIAYLSSLSK</sequence>
<dbReference type="SUPFAM" id="SSF46626">
    <property type="entry name" value="Cytochrome c"/>
    <property type="match status" value="1"/>
</dbReference>
<dbReference type="PRINTS" id="PR00604">
    <property type="entry name" value="CYTCHRMECIAB"/>
</dbReference>
<dbReference type="PROSITE" id="PS51257">
    <property type="entry name" value="PROKAR_LIPOPROTEIN"/>
    <property type="match status" value="1"/>
</dbReference>
<reference evidence="10" key="1">
    <citation type="journal article" date="2019" name="Int. J. Syst. Evol. Microbiol.">
        <title>The Global Catalogue of Microorganisms (GCM) 10K type strain sequencing project: providing services to taxonomists for standard genome sequencing and annotation.</title>
        <authorList>
            <consortium name="The Broad Institute Genomics Platform"/>
            <consortium name="The Broad Institute Genome Sequencing Center for Infectious Disease"/>
            <person name="Wu L."/>
            <person name="Ma J."/>
        </authorList>
    </citation>
    <scope>NUCLEOTIDE SEQUENCE [LARGE SCALE GENOMIC DNA]</scope>
    <source>
        <strain evidence="10">CECT 8531</strain>
    </source>
</reference>
<protein>
    <submittedName>
        <fullName evidence="9">C-type cytochrome</fullName>
    </submittedName>
</protein>
<keyword evidence="5 6" id="KW-0408">Iron</keyword>
<keyword evidence="10" id="KW-1185">Reference proteome</keyword>
<evidence type="ECO:0000256" key="5">
    <source>
        <dbReference type="ARBA" id="ARBA00023004"/>
    </source>
</evidence>
<dbReference type="PROSITE" id="PS51007">
    <property type="entry name" value="CYTC"/>
    <property type="match status" value="1"/>
</dbReference>
<evidence type="ECO:0000259" key="8">
    <source>
        <dbReference type="PROSITE" id="PS51007"/>
    </source>
</evidence>
<evidence type="ECO:0000256" key="6">
    <source>
        <dbReference type="PROSITE-ProRule" id="PRU00433"/>
    </source>
</evidence>
<name>A0ABV8RLS2_9SPHN</name>
<evidence type="ECO:0000256" key="7">
    <source>
        <dbReference type="SAM" id="SignalP"/>
    </source>
</evidence>
<dbReference type="InterPro" id="IPR036909">
    <property type="entry name" value="Cyt_c-like_dom_sf"/>
</dbReference>
<dbReference type="EMBL" id="JBHSDH010000013">
    <property type="protein sequence ID" value="MFC4293231.1"/>
    <property type="molecule type" value="Genomic_DNA"/>
</dbReference>
<feature type="signal peptide" evidence="7">
    <location>
        <begin position="1"/>
        <end position="29"/>
    </location>
</feature>
<dbReference type="InterPro" id="IPR002327">
    <property type="entry name" value="Cyt_c_1A/1B"/>
</dbReference>
<keyword evidence="1" id="KW-0813">Transport</keyword>
<comment type="caution">
    <text evidence="9">The sequence shown here is derived from an EMBL/GenBank/DDBJ whole genome shotgun (WGS) entry which is preliminary data.</text>
</comment>
<organism evidence="9 10">
    <name type="scientific">Sphingorhabdus arenilitoris</name>
    <dbReference type="NCBI Taxonomy" id="1490041"/>
    <lineage>
        <taxon>Bacteria</taxon>
        <taxon>Pseudomonadati</taxon>
        <taxon>Pseudomonadota</taxon>
        <taxon>Alphaproteobacteria</taxon>
        <taxon>Sphingomonadales</taxon>
        <taxon>Sphingomonadaceae</taxon>
        <taxon>Sphingorhabdus</taxon>
    </lineage>
</organism>
<evidence type="ECO:0000313" key="9">
    <source>
        <dbReference type="EMBL" id="MFC4293231.1"/>
    </source>
</evidence>
<evidence type="ECO:0000256" key="2">
    <source>
        <dbReference type="ARBA" id="ARBA00022617"/>
    </source>
</evidence>
<keyword evidence="2 6" id="KW-0349">Heme</keyword>
<accession>A0ABV8RLS2</accession>
<feature type="domain" description="Cytochrome c" evidence="8">
    <location>
        <begin position="55"/>
        <end position="155"/>
    </location>
</feature>
<evidence type="ECO:0000256" key="4">
    <source>
        <dbReference type="ARBA" id="ARBA00022982"/>
    </source>
</evidence>
<keyword evidence="4" id="KW-0249">Electron transport</keyword>
<dbReference type="RefSeq" id="WP_381424589.1">
    <property type="nucleotide sequence ID" value="NZ_JBHSDH010000013.1"/>
</dbReference>
<feature type="chain" id="PRO_5045062430" evidence="7">
    <location>
        <begin position="30"/>
        <end position="156"/>
    </location>
</feature>
<dbReference type="Pfam" id="PF00034">
    <property type="entry name" value="Cytochrom_C"/>
    <property type="match status" value="1"/>
</dbReference>
<evidence type="ECO:0000313" key="10">
    <source>
        <dbReference type="Proteomes" id="UP001595887"/>
    </source>
</evidence>
<dbReference type="InterPro" id="IPR009056">
    <property type="entry name" value="Cyt_c-like_dom"/>
</dbReference>
<dbReference type="PANTHER" id="PTHR11961">
    <property type="entry name" value="CYTOCHROME C"/>
    <property type="match status" value="1"/>
</dbReference>
<keyword evidence="7" id="KW-0732">Signal</keyword>
<gene>
    <name evidence="9" type="ORF">ACFOWX_12470</name>
</gene>
<keyword evidence="3 6" id="KW-0479">Metal-binding</keyword>
<proteinExistence type="predicted"/>
<evidence type="ECO:0000256" key="3">
    <source>
        <dbReference type="ARBA" id="ARBA00022723"/>
    </source>
</evidence>
<dbReference type="Gene3D" id="1.10.760.10">
    <property type="entry name" value="Cytochrome c-like domain"/>
    <property type="match status" value="1"/>
</dbReference>